<name>A0ABN3GLD0_9ACTN</name>
<keyword evidence="2" id="KW-1003">Cell membrane</keyword>
<feature type="transmembrane region" description="Helical" evidence="7">
    <location>
        <begin position="107"/>
        <end position="131"/>
    </location>
</feature>
<dbReference type="EMBL" id="BAAARV010000033">
    <property type="protein sequence ID" value="GAA2354701.1"/>
    <property type="molecule type" value="Genomic_DNA"/>
</dbReference>
<feature type="transmembrane region" description="Helical" evidence="7">
    <location>
        <begin position="197"/>
        <end position="216"/>
    </location>
</feature>
<dbReference type="Pfam" id="PF03631">
    <property type="entry name" value="Virul_fac_BrkB"/>
    <property type="match status" value="1"/>
</dbReference>
<feature type="transmembrane region" description="Helical" evidence="7">
    <location>
        <begin position="47"/>
        <end position="70"/>
    </location>
</feature>
<feature type="transmembrane region" description="Helical" evidence="7">
    <location>
        <begin position="228"/>
        <end position="251"/>
    </location>
</feature>
<keyword evidence="5 7" id="KW-0472">Membrane</keyword>
<sequence>MTSDADDPTTGGPDRPTELTKRSWLDVLKRTVKEFNNDNLSDWAAALTYYGVLSIFPGILVLLSVSGMLLTGTTQDAVLKNAQQLFPGSIAGPVTSAVDELKKGSHAAGVLALVGLLGAVWTASGYVGAFMRAANAIYDVPEGRPIWKVLPIRLGITIAVGILIALAAMSIVFTGRFAQQAGGWVGLSKQAVGIFDIVKWPVLLLVVMLILAILYWASPNARQHGFRWVTPGGALAVFIWLVASGAFAVYVSNFSSYNKTYGTLGGIIAFLVWLWISNMAILLGAEFDAELERGRAIEAGMPPSEEPYVPLRDESHVKPDHDIGLS</sequence>
<gene>
    <name evidence="8" type="ORF">GCM10010170_046900</name>
</gene>
<keyword evidence="9" id="KW-1185">Reference proteome</keyword>
<evidence type="ECO:0000313" key="8">
    <source>
        <dbReference type="EMBL" id="GAA2354701.1"/>
    </source>
</evidence>
<dbReference type="Proteomes" id="UP001501444">
    <property type="component" value="Unassembled WGS sequence"/>
</dbReference>
<dbReference type="PANTHER" id="PTHR30213:SF0">
    <property type="entry name" value="UPF0761 MEMBRANE PROTEIN YIHY"/>
    <property type="match status" value="1"/>
</dbReference>
<dbReference type="PIRSF" id="PIRSF035875">
    <property type="entry name" value="RNase_BN"/>
    <property type="match status" value="1"/>
</dbReference>
<feature type="compositionally biased region" description="Basic and acidic residues" evidence="6">
    <location>
        <begin position="311"/>
        <end position="326"/>
    </location>
</feature>
<dbReference type="PANTHER" id="PTHR30213">
    <property type="entry name" value="INNER MEMBRANE PROTEIN YHJD"/>
    <property type="match status" value="1"/>
</dbReference>
<evidence type="ECO:0000256" key="6">
    <source>
        <dbReference type="SAM" id="MobiDB-lite"/>
    </source>
</evidence>
<comment type="subcellular location">
    <subcellularLocation>
        <location evidence="1">Cell membrane</location>
        <topology evidence="1">Multi-pass membrane protein</topology>
    </subcellularLocation>
</comment>
<evidence type="ECO:0000256" key="1">
    <source>
        <dbReference type="ARBA" id="ARBA00004651"/>
    </source>
</evidence>
<dbReference type="NCBIfam" id="TIGR00765">
    <property type="entry name" value="yihY_not_rbn"/>
    <property type="match status" value="1"/>
</dbReference>
<dbReference type="RefSeq" id="WP_344614596.1">
    <property type="nucleotide sequence ID" value="NZ_BAAARV010000033.1"/>
</dbReference>
<comment type="caution">
    <text evidence="8">The sequence shown here is derived from an EMBL/GenBank/DDBJ whole genome shotgun (WGS) entry which is preliminary data.</text>
</comment>
<dbReference type="InterPro" id="IPR017039">
    <property type="entry name" value="Virul_fac_BrkB"/>
</dbReference>
<evidence type="ECO:0000256" key="4">
    <source>
        <dbReference type="ARBA" id="ARBA00022989"/>
    </source>
</evidence>
<evidence type="ECO:0000313" key="9">
    <source>
        <dbReference type="Proteomes" id="UP001501444"/>
    </source>
</evidence>
<keyword evidence="4 7" id="KW-1133">Transmembrane helix</keyword>
<feature type="region of interest" description="Disordered" evidence="6">
    <location>
        <begin position="300"/>
        <end position="326"/>
    </location>
</feature>
<proteinExistence type="predicted"/>
<feature type="transmembrane region" description="Helical" evidence="7">
    <location>
        <begin position="152"/>
        <end position="177"/>
    </location>
</feature>
<organism evidence="8 9">
    <name type="scientific">Dactylosporangium salmoneum</name>
    <dbReference type="NCBI Taxonomy" id="53361"/>
    <lineage>
        <taxon>Bacteria</taxon>
        <taxon>Bacillati</taxon>
        <taxon>Actinomycetota</taxon>
        <taxon>Actinomycetes</taxon>
        <taxon>Micromonosporales</taxon>
        <taxon>Micromonosporaceae</taxon>
        <taxon>Dactylosporangium</taxon>
    </lineage>
</organism>
<accession>A0ABN3GLD0</accession>
<evidence type="ECO:0000256" key="3">
    <source>
        <dbReference type="ARBA" id="ARBA00022692"/>
    </source>
</evidence>
<evidence type="ECO:0000256" key="2">
    <source>
        <dbReference type="ARBA" id="ARBA00022475"/>
    </source>
</evidence>
<evidence type="ECO:0000256" key="5">
    <source>
        <dbReference type="ARBA" id="ARBA00023136"/>
    </source>
</evidence>
<evidence type="ECO:0000256" key="7">
    <source>
        <dbReference type="SAM" id="Phobius"/>
    </source>
</evidence>
<protein>
    <submittedName>
        <fullName evidence="8">YihY/virulence factor BrkB family protein</fullName>
    </submittedName>
</protein>
<reference evidence="8 9" key="1">
    <citation type="journal article" date="2019" name="Int. J. Syst. Evol. Microbiol.">
        <title>The Global Catalogue of Microorganisms (GCM) 10K type strain sequencing project: providing services to taxonomists for standard genome sequencing and annotation.</title>
        <authorList>
            <consortium name="The Broad Institute Genomics Platform"/>
            <consortium name="The Broad Institute Genome Sequencing Center for Infectious Disease"/>
            <person name="Wu L."/>
            <person name="Ma J."/>
        </authorList>
    </citation>
    <scope>NUCLEOTIDE SEQUENCE [LARGE SCALE GENOMIC DNA]</scope>
    <source>
        <strain evidence="8 9">JCM 3272</strain>
    </source>
</reference>
<keyword evidence="3 7" id="KW-0812">Transmembrane</keyword>
<feature type="transmembrane region" description="Helical" evidence="7">
    <location>
        <begin position="263"/>
        <end position="285"/>
    </location>
</feature>